<dbReference type="InterPro" id="IPR021829">
    <property type="entry name" value="DUF3419"/>
</dbReference>
<protein>
    <recommendedName>
        <fullName evidence="4">Betaine lipid synthase</fullName>
    </recommendedName>
</protein>
<dbReference type="SUPFAM" id="SSF53335">
    <property type="entry name" value="S-adenosyl-L-methionine-dependent methyltransferases"/>
    <property type="match status" value="2"/>
</dbReference>
<feature type="transmembrane region" description="Helical" evidence="1">
    <location>
        <begin position="14"/>
        <end position="36"/>
    </location>
</feature>
<dbReference type="InterPro" id="IPR029063">
    <property type="entry name" value="SAM-dependent_MTases_sf"/>
</dbReference>
<name>A0AAV9U998_9PEZI</name>
<evidence type="ECO:0008006" key="4">
    <source>
        <dbReference type="Google" id="ProtNLM"/>
    </source>
</evidence>
<evidence type="ECO:0000313" key="2">
    <source>
        <dbReference type="EMBL" id="KAK6338165.1"/>
    </source>
</evidence>
<accession>A0AAV9U998</accession>
<dbReference type="Gene3D" id="3.40.50.150">
    <property type="entry name" value="Vaccinia Virus protein VP39"/>
    <property type="match status" value="1"/>
</dbReference>
<gene>
    <name evidence="2" type="ORF">TWF696_001635</name>
</gene>
<reference evidence="2 3" key="1">
    <citation type="submission" date="2019-10" db="EMBL/GenBank/DDBJ databases">
        <authorList>
            <person name="Palmer J.M."/>
        </authorList>
    </citation>
    <scope>NUCLEOTIDE SEQUENCE [LARGE SCALE GENOMIC DNA]</scope>
    <source>
        <strain evidence="2 3">TWF696</strain>
    </source>
</reference>
<dbReference type="AlphaFoldDB" id="A0AAV9U998"/>
<dbReference type="PANTHER" id="PTHR47473">
    <property type="entry name" value="BTA1P"/>
    <property type="match status" value="1"/>
</dbReference>
<dbReference type="Pfam" id="PF13489">
    <property type="entry name" value="Methyltransf_23"/>
    <property type="match status" value="1"/>
</dbReference>
<keyword evidence="1" id="KW-0472">Membrane</keyword>
<comment type="caution">
    <text evidence="2">The sequence shown here is derived from an EMBL/GenBank/DDBJ whole genome shotgun (WGS) entry which is preliminary data.</text>
</comment>
<keyword evidence="3" id="KW-1185">Reference proteome</keyword>
<dbReference type="Pfam" id="PF11899">
    <property type="entry name" value="DUF3419"/>
    <property type="match status" value="1"/>
</dbReference>
<keyword evidence="1" id="KW-0812">Transmembrane</keyword>
<evidence type="ECO:0000313" key="3">
    <source>
        <dbReference type="Proteomes" id="UP001375240"/>
    </source>
</evidence>
<dbReference type="PANTHER" id="PTHR47473:SF1">
    <property type="entry name" value="METHYLTRANSFERASE DOMAIN-CONTAINING PROTEIN"/>
    <property type="match status" value="1"/>
</dbReference>
<dbReference type="CDD" id="cd02440">
    <property type="entry name" value="AdoMet_MTases"/>
    <property type="match status" value="1"/>
</dbReference>
<proteinExistence type="predicted"/>
<organism evidence="2 3">
    <name type="scientific">Orbilia brochopaga</name>
    <dbReference type="NCBI Taxonomy" id="3140254"/>
    <lineage>
        <taxon>Eukaryota</taxon>
        <taxon>Fungi</taxon>
        <taxon>Dikarya</taxon>
        <taxon>Ascomycota</taxon>
        <taxon>Pezizomycotina</taxon>
        <taxon>Orbiliomycetes</taxon>
        <taxon>Orbiliales</taxon>
        <taxon>Orbiliaceae</taxon>
        <taxon>Orbilia</taxon>
    </lineage>
</organism>
<sequence>MTPQLLSKVFQDHFLWISVAAAASLTLISSAIYIALRRPNDDTGALATFRNILLFIYSCFLKPHSGDGSRNQQDALESFYSAQATVYDATRARLLAGREDMLGLVAAQLKHKVKSCKIKRKPVWVDVGGGTGYNIEQMGRFIDVPSFFDTVYLVDLSPSLCKIAAERFERLGWSNVKILCQDARYFRLDKLDEQTVLSSGIAPLSTSGPTPPNAGSEAAYTADLITLSYSLSMIPDFHCMIDNLSEILSPNGIVGVADFYVQNQSDFISRNYLGGSLDRHCIWISRVFWRTWFEIDRVNLDAARRDYLEYRFGTIHNTNARCRLLGFRIPYYIWVGCRKSSGYFDAKQAAPSRILSQASNSPFIKALDLHNRNLASINAINFNVVESKAYECAVINMSASLPLPPTYYQNHRWRVYYDEQLQKHRQFGDEYIYAFTWEDVDADLRILNINSEDEILAITSAGDNVLGYLLENPKRVHAVDLNPNQNHLLELKLAAFASLPYRDVWRLFGKGKHKSFRELLINKLAPHLSSLAFQYWMHHGPAAFDEDNGGLYRTGGSRHALILLARLCKTLGLSSDLEKLASAGSIEEQVRIWRRGIRRVLLNRVLNYAIISSEKWLWKALGVPHNQRAMIDQDFLARQQGPNPVATSLDCGVRQYLIDTFDPVIETTLLASENPYYLLTLISRYTRTCHPLYLTPKAHIRYSQAGAFDNLRIHTDEISEVLGRMNDESLTIAVVMDSMDWFDPHSSEAREQIRAFWRVLKVGGRIMIRSASIEPWYARLFESERFKAIRIASRSEIPCIDRVNMYASTWVFVKLEVLS</sequence>
<keyword evidence="1" id="KW-1133">Transmembrane helix</keyword>
<dbReference type="EMBL" id="JAVHNQ010000010">
    <property type="protein sequence ID" value="KAK6338165.1"/>
    <property type="molecule type" value="Genomic_DNA"/>
</dbReference>
<evidence type="ECO:0000256" key="1">
    <source>
        <dbReference type="SAM" id="Phobius"/>
    </source>
</evidence>
<dbReference type="Proteomes" id="UP001375240">
    <property type="component" value="Unassembled WGS sequence"/>
</dbReference>